<protein>
    <submittedName>
        <fullName evidence="6">ABC transporter ATP-binding protein</fullName>
    </submittedName>
</protein>
<evidence type="ECO:0000256" key="2">
    <source>
        <dbReference type="ARBA" id="ARBA00022448"/>
    </source>
</evidence>
<evidence type="ECO:0000313" key="7">
    <source>
        <dbReference type="Proteomes" id="UP001059480"/>
    </source>
</evidence>
<evidence type="ECO:0000313" key="6">
    <source>
        <dbReference type="EMBL" id="MCQ9210876.1"/>
    </source>
</evidence>
<dbReference type="CDD" id="cd03230">
    <property type="entry name" value="ABC_DR_subfamily_A"/>
    <property type="match status" value="1"/>
</dbReference>
<evidence type="ECO:0000256" key="1">
    <source>
        <dbReference type="ARBA" id="ARBA00005417"/>
    </source>
</evidence>
<feature type="domain" description="ABC transporter" evidence="5">
    <location>
        <begin position="5"/>
        <end position="230"/>
    </location>
</feature>
<keyword evidence="3" id="KW-0547">Nucleotide-binding</keyword>
<dbReference type="InterPro" id="IPR017871">
    <property type="entry name" value="ABC_transporter-like_CS"/>
</dbReference>
<dbReference type="PROSITE" id="PS00211">
    <property type="entry name" value="ABC_TRANSPORTER_1"/>
    <property type="match status" value="1"/>
</dbReference>
<proteinExistence type="inferred from homology"/>
<dbReference type="SUPFAM" id="SSF52540">
    <property type="entry name" value="P-loop containing nucleoside triphosphate hydrolases"/>
    <property type="match status" value="1"/>
</dbReference>
<keyword evidence="2" id="KW-0813">Transport</keyword>
<dbReference type="PROSITE" id="PS50893">
    <property type="entry name" value="ABC_TRANSPORTER_2"/>
    <property type="match status" value="1"/>
</dbReference>
<gene>
    <name evidence="6" type="ORF">NPA36_10055</name>
</gene>
<dbReference type="PANTHER" id="PTHR43335">
    <property type="entry name" value="ABC TRANSPORTER, ATP-BINDING PROTEIN"/>
    <property type="match status" value="1"/>
</dbReference>
<reference evidence="6" key="2">
    <citation type="journal article" date="2023" name="Curr. Microbiol.">
        <title>Granulicatella seriolae sp. nov., a Novel Facultative Anaerobe Isolated from Yellowtail Marine Fish.</title>
        <authorList>
            <person name="Lee M."/>
            <person name="Choi Y.J."/>
            <person name="Farooq A."/>
            <person name="Jeong J.B."/>
            <person name="Jung M.Y."/>
        </authorList>
    </citation>
    <scope>NUCLEOTIDE SEQUENCE</scope>
    <source>
        <strain evidence="6">S8</strain>
    </source>
</reference>
<reference evidence="6" key="3">
    <citation type="journal article" date="2023" name="Microbiol. Resour. Announc.">
        <title>Draft Genome Sequence of Granulicatella sp. Strain S8, Isolated from a Marine Fish, Seriola quinqueradiata.</title>
        <authorList>
            <person name="Lee M."/>
            <person name="Farooq A."/>
            <person name="Jeong J.B."/>
            <person name="Jung M.Y."/>
        </authorList>
    </citation>
    <scope>NUCLEOTIDE SEQUENCE</scope>
    <source>
        <strain evidence="6">S8</strain>
    </source>
</reference>
<dbReference type="PANTHER" id="PTHR43335:SF4">
    <property type="entry name" value="ABC TRANSPORTER, ATP-BINDING PROTEIN"/>
    <property type="match status" value="1"/>
</dbReference>
<keyword evidence="4 6" id="KW-0067">ATP-binding</keyword>
<reference evidence="6" key="1">
    <citation type="submission" date="2022-07" db="EMBL/GenBank/DDBJ databases">
        <authorList>
            <person name="Jung M.-Y."/>
            <person name="Lee M."/>
        </authorList>
    </citation>
    <scope>NUCLEOTIDE SEQUENCE</scope>
    <source>
        <strain evidence="6">S8</strain>
    </source>
</reference>
<dbReference type="InterPro" id="IPR003439">
    <property type="entry name" value="ABC_transporter-like_ATP-bd"/>
</dbReference>
<dbReference type="RefSeq" id="WP_256945987.1">
    <property type="nucleotide sequence ID" value="NZ_JANHNZ010000018.1"/>
</dbReference>
<dbReference type="Pfam" id="PF00005">
    <property type="entry name" value="ABC_tran"/>
    <property type="match status" value="1"/>
</dbReference>
<accession>A0ABT1WQX6</accession>
<evidence type="ECO:0000256" key="4">
    <source>
        <dbReference type="ARBA" id="ARBA00022840"/>
    </source>
</evidence>
<organism evidence="6 7">
    <name type="scientific">Granulicatella seriolae</name>
    <dbReference type="NCBI Taxonomy" id="2967226"/>
    <lineage>
        <taxon>Bacteria</taxon>
        <taxon>Bacillati</taxon>
        <taxon>Bacillota</taxon>
        <taxon>Bacilli</taxon>
        <taxon>Lactobacillales</taxon>
        <taxon>Carnobacteriaceae</taxon>
        <taxon>Granulicatella</taxon>
    </lineage>
</organism>
<evidence type="ECO:0000259" key="5">
    <source>
        <dbReference type="PROSITE" id="PS50893"/>
    </source>
</evidence>
<comment type="similarity">
    <text evidence="1">Belongs to the ABC transporter superfamily.</text>
</comment>
<dbReference type="Gene3D" id="3.40.50.300">
    <property type="entry name" value="P-loop containing nucleotide triphosphate hydrolases"/>
    <property type="match status" value="1"/>
</dbReference>
<dbReference type="Proteomes" id="UP001059480">
    <property type="component" value="Unassembled WGS sequence"/>
</dbReference>
<dbReference type="GO" id="GO:0005524">
    <property type="term" value="F:ATP binding"/>
    <property type="evidence" value="ECO:0007669"/>
    <property type="project" value="UniProtKB-KW"/>
</dbReference>
<dbReference type="EMBL" id="JANHNZ010000018">
    <property type="protein sequence ID" value="MCQ9210876.1"/>
    <property type="molecule type" value="Genomic_DNA"/>
</dbReference>
<dbReference type="InterPro" id="IPR027417">
    <property type="entry name" value="P-loop_NTPase"/>
</dbReference>
<keyword evidence="7" id="KW-1185">Reference proteome</keyword>
<sequence length="305" mass="33837">MKEIIQIEHLTRDYGNDKGIFDLTFSVGQGQAFGFLGPNGAGKTTTLRHLMGFLRPQVGSSSIENLDCWQNAPQVQSRVGYLPGEMNFPPGMTGLGFLEFYAAYRGMKGMGRRQELMERFDLDAGGQVKKMSKGMKQKVGIIAAFMHDPDVLLLDEPTSGLDPLMQNEFIKLILEEKQRGKTILMSSHMFEEVERTCDRVGIIRQGRMVAIETVDGLKAHQVKRYIVTFENPLAANQFAQGKFASQVDGNRVVVTVKNDLPDLLQTLATSPVTDLSAPVQSLEDIFLTYYGNSSHQEVNAGGEPR</sequence>
<comment type="caution">
    <text evidence="6">The sequence shown here is derived from an EMBL/GenBank/DDBJ whole genome shotgun (WGS) entry which is preliminary data.</text>
</comment>
<evidence type="ECO:0000256" key="3">
    <source>
        <dbReference type="ARBA" id="ARBA00022741"/>
    </source>
</evidence>
<dbReference type="InterPro" id="IPR003593">
    <property type="entry name" value="AAA+_ATPase"/>
</dbReference>
<name>A0ABT1WQX6_9LACT</name>
<dbReference type="SMART" id="SM00382">
    <property type="entry name" value="AAA"/>
    <property type="match status" value="1"/>
</dbReference>